<accession>G0UXZ5</accession>
<evidence type="ECO:0000313" key="2">
    <source>
        <dbReference type="EMBL" id="CCC94262.1"/>
    </source>
</evidence>
<keyword evidence="1" id="KW-1133">Transmembrane helix</keyword>
<protein>
    <submittedName>
        <fullName evidence="2">Uncharacterized protein TCIL3000_10_10410</fullName>
    </submittedName>
</protein>
<dbReference type="AlphaFoldDB" id="G0UXZ5"/>
<feature type="transmembrane region" description="Helical" evidence="1">
    <location>
        <begin position="125"/>
        <end position="147"/>
    </location>
</feature>
<keyword evidence="1" id="KW-0472">Membrane</keyword>
<keyword evidence="1" id="KW-0812">Transmembrane</keyword>
<organism evidence="2">
    <name type="scientific">Trypanosoma congolense (strain IL3000)</name>
    <dbReference type="NCBI Taxonomy" id="1068625"/>
    <lineage>
        <taxon>Eukaryota</taxon>
        <taxon>Discoba</taxon>
        <taxon>Euglenozoa</taxon>
        <taxon>Kinetoplastea</taxon>
        <taxon>Metakinetoplastina</taxon>
        <taxon>Trypanosomatida</taxon>
        <taxon>Trypanosomatidae</taxon>
        <taxon>Trypanosoma</taxon>
        <taxon>Nannomonas</taxon>
    </lineage>
</organism>
<dbReference type="VEuPathDB" id="TriTrypDB:TcIL3000_10_10410"/>
<reference evidence="2" key="1">
    <citation type="journal article" date="2012" name="Proc. Natl. Acad. Sci. U.S.A.">
        <title>Antigenic diversity is generated by distinct evolutionary mechanisms in African trypanosome species.</title>
        <authorList>
            <person name="Jackson A.P."/>
            <person name="Berry A."/>
            <person name="Aslett M."/>
            <person name="Allison H.C."/>
            <person name="Burton P."/>
            <person name="Vavrova-Anderson J."/>
            <person name="Brown R."/>
            <person name="Browne H."/>
            <person name="Corton N."/>
            <person name="Hauser H."/>
            <person name="Gamble J."/>
            <person name="Gilderthorp R."/>
            <person name="Marcello L."/>
            <person name="McQuillan J."/>
            <person name="Otto T.D."/>
            <person name="Quail M.A."/>
            <person name="Sanders M.J."/>
            <person name="van Tonder A."/>
            <person name="Ginger M.L."/>
            <person name="Field M.C."/>
            <person name="Barry J.D."/>
            <person name="Hertz-Fowler C."/>
            <person name="Berriman M."/>
        </authorList>
    </citation>
    <scope>NUCLEOTIDE SEQUENCE</scope>
    <source>
        <strain evidence="2">IL3000</strain>
    </source>
</reference>
<proteinExistence type="predicted"/>
<name>G0UXZ5_TRYCI</name>
<evidence type="ECO:0000256" key="1">
    <source>
        <dbReference type="SAM" id="Phobius"/>
    </source>
</evidence>
<dbReference type="EMBL" id="HE575323">
    <property type="protein sequence ID" value="CCC94262.1"/>
    <property type="molecule type" value="Genomic_DNA"/>
</dbReference>
<sequence>MLTTLAHFRSYCKAYNWLVNPINKNINAHICLFMSLRTLYGEGGISLGSGATAIITTFHWRRACLPHFHGTPLACSLCSSYEGATMGWRGAERELVPSKRLSFLRCTVQMCPRSPLHTRIKFRHLFLFFLFFRFLYPSIYLSIYLSLRHSAYIYT</sequence>
<gene>
    <name evidence="2" type="ORF">TCIL3000_10_10410</name>
</gene>